<sequence length="320" mass="35032">MARDNLELRQLRYFVRAVDLGSFSRAATALGTVPSTLSQQISRLEGSVATRLLERNVRGVSPTAAGLEFYREAQLALRHVEHAATVAQNARGGGRVSIGLAPTTADMIGLPLLRRIRERYPALRINLMESPSGQLSHMLDIQKIDLAVLFDVQEGLRWHTQLLGSEKIYFIESARTPPTFGKQTKVPMERLAGVPLMLPSAYNGLRRQLNAAFMRHGLQPELIAEIDALGTLRNAVLDGMGPTLHAWSAVANVPNSDSLFRLVEVEGVIRSNSLCCLNPDELSMAALGARLTLIECFRELDAQKFSLAKESTRLIGAGPS</sequence>
<dbReference type="InterPro" id="IPR036388">
    <property type="entry name" value="WH-like_DNA-bd_sf"/>
</dbReference>
<evidence type="ECO:0000256" key="5">
    <source>
        <dbReference type="ARBA" id="ARBA00023163"/>
    </source>
</evidence>
<evidence type="ECO:0000313" key="7">
    <source>
        <dbReference type="EMBL" id="CAB3868286.1"/>
    </source>
</evidence>
<name>A0A6S7CW76_9BURK</name>
<keyword evidence="3" id="KW-0238">DNA-binding</keyword>
<evidence type="ECO:0000256" key="4">
    <source>
        <dbReference type="ARBA" id="ARBA00023159"/>
    </source>
</evidence>
<dbReference type="PANTHER" id="PTHR30293">
    <property type="entry name" value="TRANSCRIPTIONAL REGULATORY PROTEIN NAC-RELATED"/>
    <property type="match status" value="1"/>
</dbReference>
<dbReference type="PANTHER" id="PTHR30293:SF0">
    <property type="entry name" value="NITROGEN ASSIMILATION REGULATORY PROTEIN NAC"/>
    <property type="match status" value="1"/>
</dbReference>
<keyword evidence="2" id="KW-0805">Transcription regulation</keyword>
<dbReference type="InterPro" id="IPR005119">
    <property type="entry name" value="LysR_subst-bd"/>
</dbReference>
<dbReference type="AlphaFoldDB" id="A0A6S7CW76"/>
<comment type="similarity">
    <text evidence="1">Belongs to the LysR transcriptional regulatory family.</text>
</comment>
<dbReference type="Gene3D" id="1.10.10.10">
    <property type="entry name" value="Winged helix-like DNA-binding domain superfamily/Winged helix DNA-binding domain"/>
    <property type="match status" value="1"/>
</dbReference>
<proteinExistence type="inferred from homology"/>
<gene>
    <name evidence="7" type="ORF">LMG1861_02627</name>
</gene>
<dbReference type="GO" id="GO:0003677">
    <property type="term" value="F:DNA binding"/>
    <property type="evidence" value="ECO:0007669"/>
    <property type="project" value="UniProtKB-KW"/>
</dbReference>
<feature type="domain" description="HTH lysR-type" evidence="6">
    <location>
        <begin position="6"/>
        <end position="63"/>
    </location>
</feature>
<keyword evidence="5" id="KW-0804">Transcription</keyword>
<dbReference type="GO" id="GO:0003700">
    <property type="term" value="F:DNA-binding transcription factor activity"/>
    <property type="evidence" value="ECO:0007669"/>
    <property type="project" value="InterPro"/>
</dbReference>
<keyword evidence="4" id="KW-0010">Activator</keyword>
<protein>
    <recommendedName>
        <fullName evidence="6">HTH lysR-type domain-containing protein</fullName>
    </recommendedName>
</protein>
<evidence type="ECO:0000313" key="8">
    <source>
        <dbReference type="Proteomes" id="UP000494105"/>
    </source>
</evidence>
<accession>A0A6S7CW76</accession>
<dbReference type="InterPro" id="IPR036390">
    <property type="entry name" value="WH_DNA-bd_sf"/>
</dbReference>
<dbReference type="EMBL" id="CADILD010000002">
    <property type="protein sequence ID" value="CAB3868286.1"/>
    <property type="molecule type" value="Genomic_DNA"/>
</dbReference>
<dbReference type="SUPFAM" id="SSF53850">
    <property type="entry name" value="Periplasmic binding protein-like II"/>
    <property type="match status" value="1"/>
</dbReference>
<dbReference type="Pfam" id="PF03466">
    <property type="entry name" value="LysR_substrate"/>
    <property type="match status" value="1"/>
</dbReference>
<evidence type="ECO:0000259" key="6">
    <source>
        <dbReference type="PROSITE" id="PS50931"/>
    </source>
</evidence>
<evidence type="ECO:0000256" key="2">
    <source>
        <dbReference type="ARBA" id="ARBA00023015"/>
    </source>
</evidence>
<dbReference type="RefSeq" id="WP_175128632.1">
    <property type="nucleotide sequence ID" value="NZ_CADILD010000002.1"/>
</dbReference>
<dbReference type="Pfam" id="PF00126">
    <property type="entry name" value="HTH_1"/>
    <property type="match status" value="1"/>
</dbReference>
<dbReference type="FunFam" id="1.10.10.10:FF:000001">
    <property type="entry name" value="LysR family transcriptional regulator"/>
    <property type="match status" value="1"/>
</dbReference>
<dbReference type="SUPFAM" id="SSF46785">
    <property type="entry name" value="Winged helix' DNA-binding domain"/>
    <property type="match status" value="1"/>
</dbReference>
<dbReference type="PROSITE" id="PS50931">
    <property type="entry name" value="HTH_LYSR"/>
    <property type="match status" value="1"/>
</dbReference>
<dbReference type="GO" id="GO:2000142">
    <property type="term" value="P:regulation of DNA-templated transcription initiation"/>
    <property type="evidence" value="ECO:0007669"/>
    <property type="project" value="TreeGrafter"/>
</dbReference>
<evidence type="ECO:0000256" key="3">
    <source>
        <dbReference type="ARBA" id="ARBA00023125"/>
    </source>
</evidence>
<dbReference type="Gene3D" id="3.40.190.290">
    <property type="match status" value="1"/>
</dbReference>
<reference evidence="7 8" key="1">
    <citation type="submission" date="2020-04" db="EMBL/GenBank/DDBJ databases">
        <authorList>
            <person name="De Canck E."/>
        </authorList>
    </citation>
    <scope>NUCLEOTIDE SEQUENCE [LARGE SCALE GENOMIC DNA]</scope>
    <source>
        <strain evidence="7 8">LMG 1861</strain>
    </source>
</reference>
<organism evidence="7 8">
    <name type="scientific">Achromobacter piechaudii</name>
    <dbReference type="NCBI Taxonomy" id="72556"/>
    <lineage>
        <taxon>Bacteria</taxon>
        <taxon>Pseudomonadati</taxon>
        <taxon>Pseudomonadota</taxon>
        <taxon>Betaproteobacteria</taxon>
        <taxon>Burkholderiales</taxon>
        <taxon>Alcaligenaceae</taxon>
        <taxon>Achromobacter</taxon>
    </lineage>
</organism>
<evidence type="ECO:0000256" key="1">
    <source>
        <dbReference type="ARBA" id="ARBA00009437"/>
    </source>
</evidence>
<dbReference type="InterPro" id="IPR000847">
    <property type="entry name" value="LysR_HTH_N"/>
</dbReference>
<dbReference type="Proteomes" id="UP000494105">
    <property type="component" value="Unassembled WGS sequence"/>
</dbReference>